<dbReference type="GO" id="GO:0043410">
    <property type="term" value="P:positive regulation of MAPK cascade"/>
    <property type="evidence" value="ECO:0007669"/>
    <property type="project" value="TreeGrafter"/>
</dbReference>
<dbReference type="InterPro" id="IPR000276">
    <property type="entry name" value="GPCR_Rhodpsn"/>
</dbReference>
<evidence type="ECO:0000256" key="9">
    <source>
        <dbReference type="ARBA" id="ARBA00023224"/>
    </source>
</evidence>
<feature type="transmembrane region" description="Helical" evidence="12">
    <location>
        <begin position="49"/>
        <end position="74"/>
    </location>
</feature>
<comment type="subcellular location">
    <subcellularLocation>
        <location evidence="1">Cell membrane</location>
        <topology evidence="1">Multi-pass membrane protein</topology>
    </subcellularLocation>
</comment>
<proteinExistence type="inferred from homology"/>
<keyword evidence="8 10" id="KW-0675">Receptor</keyword>
<name>A0A1D1UZ12_RAMVA</name>
<keyword evidence="2" id="KW-1003">Cell membrane</keyword>
<accession>A0A1D1UZ12</accession>
<dbReference type="CDD" id="cd00637">
    <property type="entry name" value="7tm_classA_rhodopsin-like"/>
    <property type="match status" value="1"/>
</dbReference>
<comment type="caution">
    <text evidence="14">The sequence shown here is derived from an EMBL/GenBank/DDBJ whole genome shotgun (WGS) entry which is preliminary data.</text>
</comment>
<sequence length="505" mass="57979">MKRPVAFLDHAIPAAFHPEDIHETVEDLLNHARGVCHCSADRINLVFLIFNACFALCAMVTVMMNLAFVLTIALNKQLWKVYTNKLLLSNAVVDMLVGMLVMPFHITKNIQSNCWNYGEPLCDVAQSVDLHLTTLSIFHLTGLAAERYFRIVRVFWYERWIKRITGFVILIFWVLPTPATFVSIYLDIHQAGSFTRQIRNRTNYDRFVRGIPDFVSECGKWNKKCKCSYWASKEFTTVTTVLQFGLPVIVMTYFYLRIIIVAYRHAEKMHNIRLSVLPMTQSAAVRRGDSSSDSLQDMDGLPAAPPPTPSRCPRRPSRAAILFSKDVRMVRLCMLVFLVFLFCWSPYFIMATLEAYCVGANYVSDEFILRPKDHPEESARQELLIEGFYVVVWMGLLNSLLNPMILFYMQKEYRTGFQLMMHRRFGKTARFFGTYNPHLGRTMAMFEAIGATGARRSPRRSPQLRRESNQSTNVDSVDGARRVSMNRSVSQVSYSASSEPAVFTF</sequence>
<evidence type="ECO:0000256" key="1">
    <source>
        <dbReference type="ARBA" id="ARBA00004651"/>
    </source>
</evidence>
<keyword evidence="15" id="KW-1185">Reference proteome</keyword>
<dbReference type="Gene3D" id="1.20.1070.10">
    <property type="entry name" value="Rhodopsin 7-helix transmembrane proteins"/>
    <property type="match status" value="1"/>
</dbReference>
<keyword evidence="6 12" id="KW-0472">Membrane</keyword>
<evidence type="ECO:0000256" key="12">
    <source>
        <dbReference type="SAM" id="Phobius"/>
    </source>
</evidence>
<evidence type="ECO:0000256" key="11">
    <source>
        <dbReference type="SAM" id="MobiDB-lite"/>
    </source>
</evidence>
<evidence type="ECO:0000256" key="8">
    <source>
        <dbReference type="ARBA" id="ARBA00023170"/>
    </source>
</evidence>
<protein>
    <recommendedName>
        <fullName evidence="13">G-protein coupled receptors family 1 profile domain-containing protein</fullName>
    </recommendedName>
</protein>
<evidence type="ECO:0000256" key="10">
    <source>
        <dbReference type="RuleBase" id="RU000688"/>
    </source>
</evidence>
<organism evidence="14 15">
    <name type="scientific">Ramazzottius varieornatus</name>
    <name type="common">Water bear</name>
    <name type="synonym">Tardigrade</name>
    <dbReference type="NCBI Taxonomy" id="947166"/>
    <lineage>
        <taxon>Eukaryota</taxon>
        <taxon>Metazoa</taxon>
        <taxon>Ecdysozoa</taxon>
        <taxon>Tardigrada</taxon>
        <taxon>Eutardigrada</taxon>
        <taxon>Parachela</taxon>
        <taxon>Hypsibioidea</taxon>
        <taxon>Ramazzottiidae</taxon>
        <taxon>Ramazzottius</taxon>
    </lineage>
</organism>
<gene>
    <name evidence="14" type="primary">RvY_05721-1</name>
    <name evidence="14" type="synonym">RvY_05721.1</name>
    <name evidence="14" type="ORF">RvY_05721</name>
</gene>
<dbReference type="GO" id="GO:0005886">
    <property type="term" value="C:plasma membrane"/>
    <property type="evidence" value="ECO:0007669"/>
    <property type="project" value="UniProtKB-SubCell"/>
</dbReference>
<evidence type="ECO:0000256" key="5">
    <source>
        <dbReference type="ARBA" id="ARBA00023040"/>
    </source>
</evidence>
<feature type="region of interest" description="Disordered" evidence="11">
    <location>
        <begin position="289"/>
        <end position="313"/>
    </location>
</feature>
<dbReference type="Proteomes" id="UP000186922">
    <property type="component" value="Unassembled WGS sequence"/>
</dbReference>
<evidence type="ECO:0000256" key="7">
    <source>
        <dbReference type="ARBA" id="ARBA00023157"/>
    </source>
</evidence>
<evidence type="ECO:0000313" key="14">
    <source>
        <dbReference type="EMBL" id="GAU93850.1"/>
    </source>
</evidence>
<feature type="transmembrane region" description="Helical" evidence="12">
    <location>
        <begin position="166"/>
        <end position="186"/>
    </location>
</feature>
<evidence type="ECO:0000256" key="2">
    <source>
        <dbReference type="ARBA" id="ARBA00022475"/>
    </source>
</evidence>
<dbReference type="InterPro" id="IPR017452">
    <property type="entry name" value="GPCR_Rhodpsn_7TM"/>
</dbReference>
<keyword evidence="5 10" id="KW-0297">G-protein coupled receptor</keyword>
<dbReference type="PANTHER" id="PTHR24248:SF199">
    <property type="entry name" value="IP13425P-RELATED"/>
    <property type="match status" value="1"/>
</dbReference>
<evidence type="ECO:0000256" key="3">
    <source>
        <dbReference type="ARBA" id="ARBA00022692"/>
    </source>
</evidence>
<dbReference type="AlphaFoldDB" id="A0A1D1UZ12"/>
<dbReference type="PROSITE" id="PS00237">
    <property type="entry name" value="G_PROTEIN_RECEP_F1_1"/>
    <property type="match status" value="1"/>
</dbReference>
<dbReference type="OrthoDB" id="5959645at2759"/>
<evidence type="ECO:0000259" key="13">
    <source>
        <dbReference type="PROSITE" id="PS50262"/>
    </source>
</evidence>
<dbReference type="PRINTS" id="PR00237">
    <property type="entry name" value="GPCRRHODOPSN"/>
</dbReference>
<dbReference type="GO" id="GO:0071880">
    <property type="term" value="P:adenylate cyclase-activating adrenergic receptor signaling pathway"/>
    <property type="evidence" value="ECO:0007669"/>
    <property type="project" value="TreeGrafter"/>
</dbReference>
<keyword evidence="4 12" id="KW-1133">Transmembrane helix</keyword>
<feature type="region of interest" description="Disordered" evidence="11">
    <location>
        <begin position="452"/>
        <end position="480"/>
    </location>
</feature>
<comment type="similarity">
    <text evidence="10">Belongs to the G-protein coupled receptor 1 family.</text>
</comment>
<keyword evidence="7" id="KW-1015">Disulfide bond</keyword>
<dbReference type="SUPFAM" id="SSF81321">
    <property type="entry name" value="Family A G protein-coupled receptor-like"/>
    <property type="match status" value="1"/>
</dbReference>
<dbReference type="PROSITE" id="PS50262">
    <property type="entry name" value="G_PROTEIN_RECEP_F1_2"/>
    <property type="match status" value="1"/>
</dbReference>
<evidence type="ECO:0000256" key="4">
    <source>
        <dbReference type="ARBA" id="ARBA00022989"/>
    </source>
</evidence>
<dbReference type="Pfam" id="PF00001">
    <property type="entry name" value="7tm_1"/>
    <property type="match status" value="1"/>
</dbReference>
<dbReference type="PANTHER" id="PTHR24248">
    <property type="entry name" value="ADRENERGIC RECEPTOR-RELATED G-PROTEIN COUPLED RECEPTOR"/>
    <property type="match status" value="1"/>
</dbReference>
<evidence type="ECO:0000256" key="6">
    <source>
        <dbReference type="ARBA" id="ARBA00023136"/>
    </source>
</evidence>
<feature type="transmembrane region" description="Helical" evidence="12">
    <location>
        <begin position="332"/>
        <end position="353"/>
    </location>
</feature>
<keyword evidence="9 10" id="KW-0807">Transducer</keyword>
<feature type="transmembrane region" description="Helical" evidence="12">
    <location>
        <begin position="86"/>
        <end position="106"/>
    </location>
</feature>
<reference evidence="14 15" key="1">
    <citation type="journal article" date="2016" name="Nat. Commun.">
        <title>Extremotolerant tardigrade genome and improved radiotolerance of human cultured cells by tardigrade-unique protein.</title>
        <authorList>
            <person name="Hashimoto T."/>
            <person name="Horikawa D.D."/>
            <person name="Saito Y."/>
            <person name="Kuwahara H."/>
            <person name="Kozuka-Hata H."/>
            <person name="Shin-I T."/>
            <person name="Minakuchi Y."/>
            <person name="Ohishi K."/>
            <person name="Motoyama A."/>
            <person name="Aizu T."/>
            <person name="Enomoto A."/>
            <person name="Kondo K."/>
            <person name="Tanaka S."/>
            <person name="Hara Y."/>
            <person name="Koshikawa S."/>
            <person name="Sagara H."/>
            <person name="Miura T."/>
            <person name="Yokobori S."/>
            <person name="Miyagawa K."/>
            <person name="Suzuki Y."/>
            <person name="Kubo T."/>
            <person name="Oyama M."/>
            <person name="Kohara Y."/>
            <person name="Fujiyama A."/>
            <person name="Arakawa K."/>
            <person name="Katayama T."/>
            <person name="Toyoda A."/>
            <person name="Kunieda T."/>
        </authorList>
    </citation>
    <scope>NUCLEOTIDE SEQUENCE [LARGE SCALE GENOMIC DNA]</scope>
    <source>
        <strain evidence="14 15">YOKOZUNA-1</strain>
    </source>
</reference>
<feature type="transmembrane region" description="Helical" evidence="12">
    <location>
        <begin position="388"/>
        <end position="409"/>
    </location>
</feature>
<evidence type="ECO:0000313" key="15">
    <source>
        <dbReference type="Proteomes" id="UP000186922"/>
    </source>
</evidence>
<keyword evidence="3 10" id="KW-0812">Transmembrane</keyword>
<feature type="transmembrane region" description="Helical" evidence="12">
    <location>
        <begin position="244"/>
        <end position="263"/>
    </location>
</feature>
<dbReference type="STRING" id="947166.A0A1D1UZ12"/>
<dbReference type="GO" id="GO:0004993">
    <property type="term" value="F:G protein-coupled serotonin receptor activity"/>
    <property type="evidence" value="ECO:0007669"/>
    <property type="project" value="UniProtKB-ARBA"/>
</dbReference>
<dbReference type="EMBL" id="BDGG01000002">
    <property type="protein sequence ID" value="GAU93850.1"/>
    <property type="molecule type" value="Genomic_DNA"/>
</dbReference>
<feature type="domain" description="G-protein coupled receptors family 1 profile" evidence="13">
    <location>
        <begin position="64"/>
        <end position="406"/>
    </location>
</feature>